<keyword evidence="12" id="KW-1185">Reference proteome</keyword>
<dbReference type="CDD" id="cd00118">
    <property type="entry name" value="LysM"/>
    <property type="match status" value="1"/>
</dbReference>
<evidence type="ECO:0000259" key="9">
    <source>
        <dbReference type="PROSITE" id="PS51782"/>
    </source>
</evidence>
<protein>
    <submittedName>
        <fullName evidence="11">C40 family peptidase</fullName>
    </submittedName>
</protein>
<evidence type="ECO:0000256" key="3">
    <source>
        <dbReference type="ARBA" id="ARBA00022729"/>
    </source>
</evidence>
<feature type="domain" description="LysM" evidence="9">
    <location>
        <begin position="30"/>
        <end position="74"/>
    </location>
</feature>
<dbReference type="PROSITE" id="PS51935">
    <property type="entry name" value="NLPC_P60"/>
    <property type="match status" value="1"/>
</dbReference>
<reference evidence="11 12" key="1">
    <citation type="journal article" date="2021" name="Sci. Rep.">
        <title>The distribution of antibiotic resistance genes in chicken gut microbiota commensals.</title>
        <authorList>
            <person name="Juricova H."/>
            <person name="Matiasovicova J."/>
            <person name="Kubasova T."/>
            <person name="Cejkova D."/>
            <person name="Rychlik I."/>
        </authorList>
    </citation>
    <scope>NUCLEOTIDE SEQUENCE [LARGE SCALE GENOMIC DNA]</scope>
    <source>
        <strain evidence="11 12">An810</strain>
    </source>
</reference>
<accession>A0ABS2EPK3</accession>
<dbReference type="SUPFAM" id="SSF54106">
    <property type="entry name" value="LysM domain"/>
    <property type="match status" value="1"/>
</dbReference>
<comment type="similarity">
    <text evidence="1">Belongs to the peptidase C40 family.</text>
</comment>
<dbReference type="Gene3D" id="3.10.350.10">
    <property type="entry name" value="LysM domain"/>
    <property type="match status" value="1"/>
</dbReference>
<evidence type="ECO:0000256" key="5">
    <source>
        <dbReference type="ARBA" id="ARBA00022801"/>
    </source>
</evidence>
<keyword evidence="6" id="KW-0788">Thiol protease</keyword>
<dbReference type="EMBL" id="JACJJQ010000025">
    <property type="protein sequence ID" value="MBM6754333.1"/>
    <property type="molecule type" value="Genomic_DNA"/>
</dbReference>
<keyword evidence="4" id="KW-0677">Repeat</keyword>
<dbReference type="InterPro" id="IPR051202">
    <property type="entry name" value="Peptidase_C40"/>
</dbReference>
<dbReference type="PROSITE" id="PS51782">
    <property type="entry name" value="LYSM"/>
    <property type="match status" value="1"/>
</dbReference>
<dbReference type="PANTHER" id="PTHR47053">
    <property type="entry name" value="MUREIN DD-ENDOPEPTIDASE MEPH-RELATED"/>
    <property type="match status" value="1"/>
</dbReference>
<dbReference type="RefSeq" id="WP_204776655.1">
    <property type="nucleotide sequence ID" value="NZ_JACJJQ010000025.1"/>
</dbReference>
<dbReference type="PANTHER" id="PTHR47053:SF1">
    <property type="entry name" value="MUREIN DD-ENDOPEPTIDASE MEPH-RELATED"/>
    <property type="match status" value="1"/>
</dbReference>
<feature type="domain" description="NlpC/P60" evidence="10">
    <location>
        <begin position="235"/>
        <end position="352"/>
    </location>
</feature>
<feature type="region of interest" description="Disordered" evidence="7">
    <location>
        <begin position="129"/>
        <end position="164"/>
    </location>
</feature>
<feature type="chain" id="PRO_5046424395" evidence="8">
    <location>
        <begin position="30"/>
        <end position="352"/>
    </location>
</feature>
<feature type="region of interest" description="Disordered" evidence="7">
    <location>
        <begin position="183"/>
        <end position="231"/>
    </location>
</feature>
<evidence type="ECO:0000313" key="12">
    <source>
        <dbReference type="Proteomes" id="UP000776629"/>
    </source>
</evidence>
<evidence type="ECO:0000256" key="7">
    <source>
        <dbReference type="SAM" id="MobiDB-lite"/>
    </source>
</evidence>
<dbReference type="InterPro" id="IPR038765">
    <property type="entry name" value="Papain-like_cys_pep_sf"/>
</dbReference>
<dbReference type="Pfam" id="PF00877">
    <property type="entry name" value="NLPC_P60"/>
    <property type="match status" value="1"/>
</dbReference>
<dbReference type="SUPFAM" id="SSF54001">
    <property type="entry name" value="Cysteine proteinases"/>
    <property type="match status" value="1"/>
</dbReference>
<feature type="signal peptide" evidence="8">
    <location>
        <begin position="1"/>
        <end position="29"/>
    </location>
</feature>
<dbReference type="InterPro" id="IPR036779">
    <property type="entry name" value="LysM_dom_sf"/>
</dbReference>
<dbReference type="Gene3D" id="3.90.1720.10">
    <property type="entry name" value="endopeptidase domain like (from Nostoc punctiforme)"/>
    <property type="match status" value="1"/>
</dbReference>
<evidence type="ECO:0000313" key="11">
    <source>
        <dbReference type="EMBL" id="MBM6754333.1"/>
    </source>
</evidence>
<keyword evidence="3 8" id="KW-0732">Signal</keyword>
<dbReference type="InterPro" id="IPR018392">
    <property type="entry name" value="LysM"/>
</dbReference>
<proteinExistence type="inferred from homology"/>
<dbReference type="InterPro" id="IPR000064">
    <property type="entry name" value="NLP_P60_dom"/>
</dbReference>
<keyword evidence="5" id="KW-0378">Hydrolase</keyword>
<gene>
    <name evidence="11" type="ORF">H5993_06135</name>
</gene>
<dbReference type="SMART" id="SM00257">
    <property type="entry name" value="LysM"/>
    <property type="match status" value="1"/>
</dbReference>
<comment type="caution">
    <text evidence="11">The sequence shown here is derived from an EMBL/GenBank/DDBJ whole genome shotgun (WGS) entry which is preliminary data.</text>
</comment>
<evidence type="ECO:0000256" key="4">
    <source>
        <dbReference type="ARBA" id="ARBA00022737"/>
    </source>
</evidence>
<evidence type="ECO:0000256" key="6">
    <source>
        <dbReference type="ARBA" id="ARBA00022807"/>
    </source>
</evidence>
<evidence type="ECO:0000256" key="1">
    <source>
        <dbReference type="ARBA" id="ARBA00007074"/>
    </source>
</evidence>
<evidence type="ECO:0000256" key="2">
    <source>
        <dbReference type="ARBA" id="ARBA00022670"/>
    </source>
</evidence>
<dbReference type="Proteomes" id="UP000776629">
    <property type="component" value="Unassembled WGS sequence"/>
</dbReference>
<keyword evidence="2" id="KW-0645">Protease</keyword>
<dbReference type="Pfam" id="PF01476">
    <property type="entry name" value="LysM"/>
    <property type="match status" value="1"/>
</dbReference>
<organism evidence="11 12">
    <name type="scientific">Limosilactobacillus alvi</name>
    <dbReference type="NCBI Taxonomy" id="990412"/>
    <lineage>
        <taxon>Bacteria</taxon>
        <taxon>Bacillati</taxon>
        <taxon>Bacillota</taxon>
        <taxon>Bacilli</taxon>
        <taxon>Lactobacillales</taxon>
        <taxon>Lactobacillaceae</taxon>
        <taxon>Limosilactobacillus</taxon>
    </lineage>
</organism>
<evidence type="ECO:0000256" key="8">
    <source>
        <dbReference type="SAM" id="SignalP"/>
    </source>
</evidence>
<name>A0ABS2EPK3_9LACO</name>
<evidence type="ECO:0000259" key="10">
    <source>
        <dbReference type="PROSITE" id="PS51935"/>
    </source>
</evidence>
<sequence length="352" mass="35172">MIIKVKQVALATTIGLAGAMLLTSAKANADTITIQSGDTVWGLSQKYDVSMGEIIQANHLQNPNLIYAGDSLYIPTSAAKSASSVARTPVSANSAIASQASATSSATSQAPAMTSASAVISSSTSASANATSATNTTSATTTTSANSISSSAANSSATSDNSANNVLSTNSVALRTNSSLSAASSTTTATSTSTPVASSAATSSATTSTVSSSATTSATSSTTTSASTSTNGLTTYSASEAVARAQSVIGTPYVYGGNTTSGFDCSGLVQWSYGLSSSYRTTYQQQALGTHHYDIANAPAGAIYFWGSDSAPYHDAIALGNGSYIAAPDVGQTVKTETISEFTPSYYVVIGE</sequence>